<dbReference type="AlphaFoldDB" id="A0A5J4U809"/>
<protein>
    <submittedName>
        <fullName evidence="1">Uncharacterized protein</fullName>
    </submittedName>
</protein>
<evidence type="ECO:0000313" key="2">
    <source>
        <dbReference type="Proteomes" id="UP000324800"/>
    </source>
</evidence>
<gene>
    <name evidence="1" type="ORF">EZS28_038372</name>
</gene>
<sequence>MSNVYIYERLLDAAGLSDFPELYEYIKECFPKLLEHQSRHIPIGYQTLQQHVKNNDDIYYGSGDGSNDVFQPLVPNTITKLDLSSQLGQQTFLTSSGSNPQLIIYRDRITLTASYASTCLFSGGYQFGDYLFKRYHLKQDQKQMIK</sequence>
<organism evidence="1 2">
    <name type="scientific">Streblomastix strix</name>
    <dbReference type="NCBI Taxonomy" id="222440"/>
    <lineage>
        <taxon>Eukaryota</taxon>
        <taxon>Metamonada</taxon>
        <taxon>Preaxostyla</taxon>
        <taxon>Oxymonadida</taxon>
        <taxon>Streblomastigidae</taxon>
        <taxon>Streblomastix</taxon>
    </lineage>
</organism>
<proteinExistence type="predicted"/>
<comment type="caution">
    <text evidence="1">The sequence shown here is derived from an EMBL/GenBank/DDBJ whole genome shotgun (WGS) entry which is preliminary data.</text>
</comment>
<evidence type="ECO:0000313" key="1">
    <source>
        <dbReference type="EMBL" id="KAA6366102.1"/>
    </source>
</evidence>
<dbReference type="EMBL" id="SNRW01019732">
    <property type="protein sequence ID" value="KAA6366102.1"/>
    <property type="molecule type" value="Genomic_DNA"/>
</dbReference>
<name>A0A5J4U809_9EUKA</name>
<dbReference type="Proteomes" id="UP000324800">
    <property type="component" value="Unassembled WGS sequence"/>
</dbReference>
<accession>A0A5J4U809</accession>
<reference evidence="1 2" key="1">
    <citation type="submission" date="2019-03" db="EMBL/GenBank/DDBJ databases">
        <title>Single cell metagenomics reveals metabolic interactions within the superorganism composed of flagellate Streblomastix strix and complex community of Bacteroidetes bacteria on its surface.</title>
        <authorList>
            <person name="Treitli S.C."/>
            <person name="Kolisko M."/>
            <person name="Husnik F."/>
            <person name="Keeling P."/>
            <person name="Hampl V."/>
        </authorList>
    </citation>
    <scope>NUCLEOTIDE SEQUENCE [LARGE SCALE GENOMIC DNA]</scope>
    <source>
        <strain evidence="1">ST1C</strain>
    </source>
</reference>